<dbReference type="GO" id="GO:0005929">
    <property type="term" value="C:cilium"/>
    <property type="evidence" value="ECO:0007669"/>
    <property type="project" value="TreeGrafter"/>
</dbReference>
<dbReference type="SUPFAM" id="SSF50156">
    <property type="entry name" value="PDZ domain-like"/>
    <property type="match status" value="1"/>
</dbReference>
<protein>
    <submittedName>
        <fullName evidence="7">Protein lin-7-like B</fullName>
    </submittedName>
</protein>
<dbReference type="Gene3D" id="2.30.42.10">
    <property type="match status" value="1"/>
</dbReference>
<keyword evidence="8" id="KW-1185">Reference proteome</keyword>
<dbReference type="PANTHER" id="PTHR23116">
    <property type="entry name" value="PDZ DOMAIN CONTAINING WHIRLIN AND HARMONIN-RELATED"/>
    <property type="match status" value="1"/>
</dbReference>
<proteinExistence type="predicted"/>
<dbReference type="GO" id="GO:0006396">
    <property type="term" value="P:RNA processing"/>
    <property type="evidence" value="ECO:0007669"/>
    <property type="project" value="InterPro"/>
</dbReference>
<dbReference type="InterPro" id="IPR051844">
    <property type="entry name" value="USH2_Complex_Protein"/>
</dbReference>
<dbReference type="Proteomes" id="UP000225706">
    <property type="component" value="Unassembled WGS sequence"/>
</dbReference>
<gene>
    <name evidence="7" type="primary">LIN7B</name>
    <name evidence="7" type="ORF">AWC38_SpisGene6801</name>
</gene>
<dbReference type="EMBL" id="LSMT01000082">
    <property type="protein sequence ID" value="PFX28498.1"/>
    <property type="molecule type" value="Genomic_DNA"/>
</dbReference>
<dbReference type="CDD" id="cd00136">
    <property type="entry name" value="PDZ_canonical"/>
    <property type="match status" value="1"/>
</dbReference>
<dbReference type="Gene3D" id="1.10.1520.10">
    <property type="entry name" value="Ribonuclease III domain"/>
    <property type="match status" value="1"/>
</dbReference>
<feature type="region of interest" description="Disordered" evidence="4">
    <location>
        <begin position="484"/>
        <end position="509"/>
    </location>
</feature>
<sequence length="509" mass="58458">MSASFRQTRNILPMIRIPFKWRRSDCLYRLFSQNLLASRWGCCSISCLNQRSILRDISDLKISSVLRYSTSTSEYPPEAKVAHSKTLLTNKAFREGIAKFATQLNVNIPGERNLLAAFTHESFLLQNADKITDFVGFNEKLAFLGAQTARKSFTEYLFENFPQISAAEIWDLHNALLEDFVIQKAIEWDITQYALYYRQSKELMQRQTVLALVGAVYVHESPKNADAFVKTHLIPELTKEKIEEMLKLQHPKFILQKISVEKEHFPLKTKLGFQEEVKSRYCVNNPFIYCVLVTRGENNEMLGKAISHSLVSAEKKACQRALLDHYPDEFNEFQLTLDGDEFLKEENVDLGLNVAEQRVVELEKENGSFGFHIRGGEIKKKQTDKFLEFHYMSPVFISHIVQGSVADKHGGLKVGDNILAINDRSVEGLDHERVVKLLKSVSGPVSFTITHCKETLLADKLEQRFKEIKRKKRLAELSSDVWSQWHQAQSNQTPSRYKDVLKYHKGSSS</sequence>
<comment type="subcellular location">
    <subcellularLocation>
        <location evidence="1">Cell projection</location>
    </subcellularLocation>
</comment>
<organism evidence="7 8">
    <name type="scientific">Stylophora pistillata</name>
    <name type="common">Smooth cauliflower coral</name>
    <dbReference type="NCBI Taxonomy" id="50429"/>
    <lineage>
        <taxon>Eukaryota</taxon>
        <taxon>Metazoa</taxon>
        <taxon>Cnidaria</taxon>
        <taxon>Anthozoa</taxon>
        <taxon>Hexacorallia</taxon>
        <taxon>Scleractinia</taxon>
        <taxon>Astrocoeniina</taxon>
        <taxon>Pocilloporidae</taxon>
        <taxon>Stylophora</taxon>
    </lineage>
</organism>
<dbReference type="AlphaFoldDB" id="A0A2B4SIV3"/>
<dbReference type="InterPro" id="IPR036389">
    <property type="entry name" value="RNase_III_sf"/>
</dbReference>
<dbReference type="PROSITE" id="PS50142">
    <property type="entry name" value="RNASE_3_2"/>
    <property type="match status" value="1"/>
</dbReference>
<dbReference type="Pfam" id="PF00595">
    <property type="entry name" value="PDZ"/>
    <property type="match status" value="1"/>
</dbReference>
<dbReference type="CDD" id="cd00593">
    <property type="entry name" value="RIBOc"/>
    <property type="match status" value="1"/>
</dbReference>
<dbReference type="SMART" id="SM00535">
    <property type="entry name" value="RIBOc"/>
    <property type="match status" value="1"/>
</dbReference>
<comment type="caution">
    <text evidence="7">The sequence shown here is derived from an EMBL/GenBank/DDBJ whole genome shotgun (WGS) entry which is preliminary data.</text>
</comment>
<name>A0A2B4SIV3_STYPI</name>
<accession>A0A2B4SIV3</accession>
<feature type="domain" description="PDZ" evidence="5">
    <location>
        <begin position="359"/>
        <end position="453"/>
    </location>
</feature>
<dbReference type="PANTHER" id="PTHR23116:SF37">
    <property type="entry name" value="WHIRLIN"/>
    <property type="match status" value="1"/>
</dbReference>
<dbReference type="GO" id="GO:0002142">
    <property type="term" value="C:stereocilia ankle link complex"/>
    <property type="evidence" value="ECO:0007669"/>
    <property type="project" value="TreeGrafter"/>
</dbReference>
<dbReference type="GO" id="GO:0005886">
    <property type="term" value="C:plasma membrane"/>
    <property type="evidence" value="ECO:0007669"/>
    <property type="project" value="TreeGrafter"/>
</dbReference>
<dbReference type="GO" id="GO:0032426">
    <property type="term" value="C:stereocilium tip"/>
    <property type="evidence" value="ECO:0007669"/>
    <property type="project" value="TreeGrafter"/>
</dbReference>
<evidence type="ECO:0000313" key="8">
    <source>
        <dbReference type="Proteomes" id="UP000225706"/>
    </source>
</evidence>
<evidence type="ECO:0000256" key="4">
    <source>
        <dbReference type="SAM" id="MobiDB-lite"/>
    </source>
</evidence>
<reference evidence="8" key="1">
    <citation type="journal article" date="2017" name="bioRxiv">
        <title>Comparative analysis of the genomes of Stylophora pistillata and Acropora digitifera provides evidence for extensive differences between species of corals.</title>
        <authorList>
            <person name="Voolstra C.R."/>
            <person name="Li Y."/>
            <person name="Liew Y.J."/>
            <person name="Baumgarten S."/>
            <person name="Zoccola D."/>
            <person name="Flot J.-F."/>
            <person name="Tambutte S."/>
            <person name="Allemand D."/>
            <person name="Aranda M."/>
        </authorList>
    </citation>
    <scope>NUCLEOTIDE SEQUENCE [LARGE SCALE GENOMIC DNA]</scope>
</reference>
<feature type="compositionally biased region" description="Polar residues" evidence="4">
    <location>
        <begin position="484"/>
        <end position="495"/>
    </location>
</feature>
<evidence type="ECO:0000256" key="3">
    <source>
        <dbReference type="ARBA" id="ARBA00023273"/>
    </source>
</evidence>
<dbReference type="PROSITE" id="PS50106">
    <property type="entry name" value="PDZ"/>
    <property type="match status" value="1"/>
</dbReference>
<feature type="domain" description="RNase III" evidence="6">
    <location>
        <begin position="97"/>
        <end position="179"/>
    </location>
</feature>
<dbReference type="Pfam" id="PF14622">
    <property type="entry name" value="Ribonucleas_3_3"/>
    <property type="match status" value="1"/>
</dbReference>
<keyword evidence="2" id="KW-0677">Repeat</keyword>
<dbReference type="STRING" id="50429.A0A2B4SIV3"/>
<keyword evidence="3" id="KW-0966">Cell projection</keyword>
<evidence type="ECO:0000256" key="1">
    <source>
        <dbReference type="ARBA" id="ARBA00004316"/>
    </source>
</evidence>
<dbReference type="GO" id="GO:0004525">
    <property type="term" value="F:ribonuclease III activity"/>
    <property type="evidence" value="ECO:0007669"/>
    <property type="project" value="InterPro"/>
</dbReference>
<dbReference type="SMART" id="SM00228">
    <property type="entry name" value="PDZ"/>
    <property type="match status" value="1"/>
</dbReference>
<dbReference type="InterPro" id="IPR036034">
    <property type="entry name" value="PDZ_sf"/>
</dbReference>
<evidence type="ECO:0000313" key="7">
    <source>
        <dbReference type="EMBL" id="PFX28498.1"/>
    </source>
</evidence>
<evidence type="ECO:0000259" key="6">
    <source>
        <dbReference type="PROSITE" id="PS50142"/>
    </source>
</evidence>
<dbReference type="SUPFAM" id="SSF69065">
    <property type="entry name" value="RNase III domain-like"/>
    <property type="match status" value="1"/>
</dbReference>
<dbReference type="OrthoDB" id="165498at2759"/>
<evidence type="ECO:0000256" key="2">
    <source>
        <dbReference type="ARBA" id="ARBA00022737"/>
    </source>
</evidence>
<dbReference type="InterPro" id="IPR000999">
    <property type="entry name" value="RNase_III_dom"/>
</dbReference>
<dbReference type="InterPro" id="IPR001478">
    <property type="entry name" value="PDZ"/>
</dbReference>
<evidence type="ECO:0000259" key="5">
    <source>
        <dbReference type="PROSITE" id="PS50106"/>
    </source>
</evidence>